<keyword evidence="2" id="KW-1185">Reference proteome</keyword>
<name>A0ACB7ZM17_9ERIC</name>
<sequence>MEARLPLLSFFFSLFLLMVATRAQMTGFVSLDCGGKGNYTDELGLEWTPDDQLMYGQTASISVPNETRKQYQTLRYFPADNRKYCYELPVISRTRYLVRATFLYGNFDNANVYPKFDISLGPTHWATIVISYANTIEAQELIFLALDPTVSVCLSNATTGQPFISTLELRQFNGSVYLTQYESQFYLSVAARINFGADSEAPVRYPDDPFDRMWESDSLKRANYLVDVAAGTEKISTRKPINVDSVDRPPQKVMQTAVVGRNGLLTYRLNLNGFPGFGRAFSYLAEIEDLGPSETRKFRLVLPGIPDLSKPAVNIQENAQGRYRLYQPGFDNISLPFVLSFKFEKTSGSSMGPLLNAMEINKYLKKTDGSLDGSVIASVVSLYPSADWAQEGGDPCLPVPWSWVQCNSDPQPKIVKIKLSGKNLTGYIPLDFTKLSGLVELWLDGNSLTGPVPDFTGCRDLEIIHLENNQLTGGLPSSMTDLPNLREMYVQNNKLSGTVPLGLLNKNLVLNYAGNLNLHKAERGSHNAIIAGSSVGATLLLVATIASCLLMHNGKKKNPDRAPILVSSLGDAAKETTHCFKLSELEDATRNFEREVGSGGFGVVYYGKLKDGREIAVKVSTTNSFQGKQEFSNEVTLLSRIHHRNLVQFLGHCQDKDKSILVYEFMHNGTLREHLYGPRIHEPSISWIKRLEIAKEAAKGIEYLHTGCIPSIIHRDLKTRNILLDKNMHAKVSDFGLSKVVVGESHVSSRVRGTVGYLDPEYYTSQQLTDKSDVYSFGVILLELISGQEAISDESFGVNCRNIVQWAKQHIQKGDIQGIIDPSLRGKYDIQSMWKIAEKALMCVQLRGVMRPSISEVVKDIQDAISIERASDAAREGNSDELTRNSSHSSLVIGSRDLDASVHYLSVDESTAQPTAR</sequence>
<gene>
    <name evidence="1" type="ORF">Vadar_028061</name>
</gene>
<evidence type="ECO:0000313" key="1">
    <source>
        <dbReference type="EMBL" id="KAH7867031.1"/>
    </source>
</evidence>
<reference evidence="1 2" key="1">
    <citation type="journal article" date="2021" name="Hortic Res">
        <title>High-quality reference genome and annotation aids understanding of berry development for evergreen blueberry (Vaccinium darrowii).</title>
        <authorList>
            <person name="Yu J."/>
            <person name="Hulse-Kemp A.M."/>
            <person name="Babiker E."/>
            <person name="Staton M."/>
        </authorList>
    </citation>
    <scope>NUCLEOTIDE SEQUENCE [LARGE SCALE GENOMIC DNA]</scope>
    <source>
        <strain evidence="2">cv. NJ 8807/NJ 8810</strain>
        <tissue evidence="1">Young leaf</tissue>
    </source>
</reference>
<protein>
    <submittedName>
        <fullName evidence="1">Uncharacterized protein</fullName>
    </submittedName>
</protein>
<dbReference type="Proteomes" id="UP000828048">
    <property type="component" value="Chromosome 9"/>
</dbReference>
<accession>A0ACB7ZM17</accession>
<proteinExistence type="predicted"/>
<evidence type="ECO:0000313" key="2">
    <source>
        <dbReference type="Proteomes" id="UP000828048"/>
    </source>
</evidence>
<organism evidence="1 2">
    <name type="scientific">Vaccinium darrowii</name>
    <dbReference type="NCBI Taxonomy" id="229202"/>
    <lineage>
        <taxon>Eukaryota</taxon>
        <taxon>Viridiplantae</taxon>
        <taxon>Streptophyta</taxon>
        <taxon>Embryophyta</taxon>
        <taxon>Tracheophyta</taxon>
        <taxon>Spermatophyta</taxon>
        <taxon>Magnoliopsida</taxon>
        <taxon>eudicotyledons</taxon>
        <taxon>Gunneridae</taxon>
        <taxon>Pentapetalae</taxon>
        <taxon>asterids</taxon>
        <taxon>Ericales</taxon>
        <taxon>Ericaceae</taxon>
        <taxon>Vaccinioideae</taxon>
        <taxon>Vaccinieae</taxon>
        <taxon>Vaccinium</taxon>
    </lineage>
</organism>
<dbReference type="EMBL" id="CM037159">
    <property type="protein sequence ID" value="KAH7867031.1"/>
    <property type="molecule type" value="Genomic_DNA"/>
</dbReference>
<comment type="caution">
    <text evidence="1">The sequence shown here is derived from an EMBL/GenBank/DDBJ whole genome shotgun (WGS) entry which is preliminary data.</text>
</comment>